<keyword evidence="2" id="KW-1185">Reference proteome</keyword>
<evidence type="ECO:0008006" key="3">
    <source>
        <dbReference type="Google" id="ProtNLM"/>
    </source>
</evidence>
<name>A0ABM7LPB0_9ACTN</name>
<proteinExistence type="predicted"/>
<organism evidence="1 2">
    <name type="scientific">Actinoplanes ianthinogenes</name>
    <dbReference type="NCBI Taxonomy" id="122358"/>
    <lineage>
        <taxon>Bacteria</taxon>
        <taxon>Bacillati</taxon>
        <taxon>Actinomycetota</taxon>
        <taxon>Actinomycetes</taxon>
        <taxon>Micromonosporales</taxon>
        <taxon>Micromonosporaceae</taxon>
        <taxon>Actinoplanes</taxon>
    </lineage>
</organism>
<sequence>MRLERGAEPSGSQQAVWAGETSRADVQCLGVWTEKRAGLGEDAEPTLLLRQSGNAGVLGVYDGMGGAGARLLGHTPDGRPVSHAFAASRLAHLTVQEHFTGGYHRQPSLEARLREVFDAARPPGGLKLRGTITKQLPTTLAVIDYSRPHKSGPRYAAARWAGDSRCYLLTPEWGLQQISRDDSIVDDPLETLMADQPLTNQVAAGLPFRIREEPMGPLPEPCVLLCATDGFFGYVPSPAIFEFELLRALGPAADAGDWGRKLAAWRRRTAGDDATLALVAIGFGGFRGLRSAFKHRFDQLYYEHAEPLRDLENAELDDAERRHRLAEYRHLSWTKYSGMYVARMAGRAS</sequence>
<protein>
    <recommendedName>
        <fullName evidence="3">Serine/threonine protein phosphatase PrpC</fullName>
    </recommendedName>
</protein>
<evidence type="ECO:0000313" key="1">
    <source>
        <dbReference type="EMBL" id="BCJ41117.1"/>
    </source>
</evidence>
<gene>
    <name evidence="1" type="ORF">Aiant_17740</name>
</gene>
<dbReference type="InterPro" id="IPR036457">
    <property type="entry name" value="PPM-type-like_dom_sf"/>
</dbReference>
<reference evidence="1 2" key="1">
    <citation type="submission" date="2020-08" db="EMBL/GenBank/DDBJ databases">
        <title>Whole genome shotgun sequence of Actinoplanes ianthinogenes NBRC 13996.</title>
        <authorList>
            <person name="Komaki H."/>
            <person name="Tamura T."/>
        </authorList>
    </citation>
    <scope>NUCLEOTIDE SEQUENCE [LARGE SCALE GENOMIC DNA]</scope>
    <source>
        <strain evidence="1 2">NBRC 13996</strain>
    </source>
</reference>
<dbReference type="EMBL" id="AP023356">
    <property type="protein sequence ID" value="BCJ41117.1"/>
    <property type="molecule type" value="Genomic_DNA"/>
</dbReference>
<dbReference type="Proteomes" id="UP000676967">
    <property type="component" value="Chromosome"/>
</dbReference>
<dbReference type="SUPFAM" id="SSF81606">
    <property type="entry name" value="PP2C-like"/>
    <property type="match status" value="1"/>
</dbReference>
<dbReference type="RefSeq" id="WP_189332508.1">
    <property type="nucleotide sequence ID" value="NZ_AP023356.1"/>
</dbReference>
<accession>A0ABM7LPB0</accession>
<evidence type="ECO:0000313" key="2">
    <source>
        <dbReference type="Proteomes" id="UP000676967"/>
    </source>
</evidence>
<dbReference type="Gene3D" id="3.60.40.10">
    <property type="entry name" value="PPM-type phosphatase domain"/>
    <property type="match status" value="1"/>
</dbReference>